<protein>
    <recommendedName>
        <fullName evidence="3">RNA exonuclease 4</fullName>
    </recommendedName>
</protein>
<dbReference type="InterPro" id="IPR036397">
    <property type="entry name" value="RNaseH_sf"/>
</dbReference>
<keyword evidence="8" id="KW-0479">Metal-binding</keyword>
<dbReference type="AlphaFoldDB" id="A0A8T0H691"/>
<feature type="domain" description="C2H2-type" evidence="9">
    <location>
        <begin position="25"/>
        <end position="54"/>
    </location>
</feature>
<dbReference type="Gene3D" id="3.30.420.10">
    <property type="entry name" value="Ribonuclease H-like superfamily/Ribonuclease H"/>
    <property type="match status" value="1"/>
</dbReference>
<reference evidence="10" key="1">
    <citation type="submission" date="2020-06" db="EMBL/GenBank/DDBJ databases">
        <title>WGS assembly of Ceratodon purpureus strain R40.</title>
        <authorList>
            <person name="Carey S.B."/>
            <person name="Jenkins J."/>
            <person name="Shu S."/>
            <person name="Lovell J.T."/>
            <person name="Sreedasyam A."/>
            <person name="Maumus F."/>
            <person name="Tiley G.P."/>
            <person name="Fernandez-Pozo N."/>
            <person name="Barry K."/>
            <person name="Chen C."/>
            <person name="Wang M."/>
            <person name="Lipzen A."/>
            <person name="Daum C."/>
            <person name="Saski C.A."/>
            <person name="Payton A.C."/>
            <person name="Mcbreen J.C."/>
            <person name="Conrad R.E."/>
            <person name="Kollar L.M."/>
            <person name="Olsson S."/>
            <person name="Huttunen S."/>
            <person name="Landis J.B."/>
            <person name="Wickett N.J."/>
            <person name="Johnson M.G."/>
            <person name="Rensing S.A."/>
            <person name="Grimwood J."/>
            <person name="Schmutz J."/>
            <person name="Mcdaniel S.F."/>
        </authorList>
    </citation>
    <scope>NUCLEOTIDE SEQUENCE</scope>
    <source>
        <strain evidence="10">R40</strain>
    </source>
</reference>
<name>A0A8T0H691_CERPU</name>
<organism evidence="10 11">
    <name type="scientific">Ceratodon purpureus</name>
    <name type="common">Fire moss</name>
    <name type="synonym">Dicranum purpureum</name>
    <dbReference type="NCBI Taxonomy" id="3225"/>
    <lineage>
        <taxon>Eukaryota</taxon>
        <taxon>Viridiplantae</taxon>
        <taxon>Streptophyta</taxon>
        <taxon>Embryophyta</taxon>
        <taxon>Bryophyta</taxon>
        <taxon>Bryophytina</taxon>
        <taxon>Bryopsida</taxon>
        <taxon>Dicranidae</taxon>
        <taxon>Pseudoditrichales</taxon>
        <taxon>Ditrichaceae</taxon>
        <taxon>Ceratodon</taxon>
    </lineage>
</organism>
<evidence type="ECO:0000256" key="3">
    <source>
        <dbReference type="ARBA" id="ARBA00016937"/>
    </source>
</evidence>
<dbReference type="SUPFAM" id="SSF53098">
    <property type="entry name" value="Ribonuclease H-like"/>
    <property type="match status" value="1"/>
</dbReference>
<evidence type="ECO:0000256" key="8">
    <source>
        <dbReference type="PROSITE-ProRule" id="PRU00042"/>
    </source>
</evidence>
<keyword evidence="8" id="KW-0862">Zinc</keyword>
<dbReference type="GO" id="GO:0008408">
    <property type="term" value="F:3'-5' exonuclease activity"/>
    <property type="evidence" value="ECO:0007669"/>
    <property type="project" value="InterPro"/>
</dbReference>
<comment type="caution">
    <text evidence="10">The sequence shown here is derived from an EMBL/GenBank/DDBJ whole genome shotgun (WGS) entry which is preliminary data.</text>
</comment>
<keyword evidence="5" id="KW-0378">Hydrolase</keyword>
<keyword evidence="6" id="KW-0269">Exonuclease</keyword>
<proteinExistence type="inferred from homology"/>
<evidence type="ECO:0000256" key="7">
    <source>
        <dbReference type="ARBA" id="ARBA00023242"/>
    </source>
</evidence>
<dbReference type="PROSITE" id="PS00028">
    <property type="entry name" value="ZINC_FINGER_C2H2_1"/>
    <property type="match status" value="1"/>
</dbReference>
<dbReference type="InterPro" id="IPR037431">
    <property type="entry name" value="REX4_DEDDh_dom"/>
</dbReference>
<evidence type="ECO:0000256" key="2">
    <source>
        <dbReference type="ARBA" id="ARBA00010489"/>
    </source>
</evidence>
<evidence type="ECO:0000313" key="11">
    <source>
        <dbReference type="Proteomes" id="UP000822688"/>
    </source>
</evidence>
<dbReference type="PANTHER" id="PTHR12801">
    <property type="entry name" value="RNA EXONUCLEASE REXO1 / RECO3 FAMILY MEMBER-RELATED"/>
    <property type="match status" value="1"/>
</dbReference>
<dbReference type="InterPro" id="IPR013087">
    <property type="entry name" value="Znf_C2H2_type"/>
</dbReference>
<comment type="subcellular location">
    <subcellularLocation>
        <location evidence="1">Nucleus</location>
    </subcellularLocation>
</comment>
<evidence type="ECO:0000313" key="10">
    <source>
        <dbReference type="EMBL" id="KAG0566770.1"/>
    </source>
</evidence>
<evidence type="ECO:0000256" key="4">
    <source>
        <dbReference type="ARBA" id="ARBA00022722"/>
    </source>
</evidence>
<sequence>MAMATALEPGAEVDSAAGSADVPRIRCPACFRQFPSDEKLVRHLEKAGHTMHEPQCGACHKHCFCFESLREHILGRLAKKECAAEFSRRGCNLCMTFLESEDALTTHRLQCQFLNPGPAGKVLKPVMEHSRKRIKATPQGSAQTPLFSEECQSEAVALDCEMVGGGKDGSINICARVCLVDEHENVLLNTYVQPVLPVTDYRYEITGIKPTDFNDAPSLKRIRAVVKRILGDKLLLVGHDLRHDLACLNLDYPPELLRDTATYQLLVKTSGVSHKLRYLTEVFLGYKIQDGTSHDPCEDAVAAMRLYKRMRSRKHAGTLAHSFDLSQLSLRNGDSPQRSSSRVYSYSAPTFDCWCSDSKDVSVDESAHDHLP</sequence>
<dbReference type="PROSITE" id="PS50157">
    <property type="entry name" value="ZINC_FINGER_C2H2_2"/>
    <property type="match status" value="1"/>
</dbReference>
<dbReference type="FunFam" id="3.30.420.10:FF:000166">
    <property type="entry name" value="Exonuclease family protein"/>
    <property type="match status" value="1"/>
</dbReference>
<comment type="similarity">
    <text evidence="2">Belongs to the REXO4 family.</text>
</comment>
<dbReference type="EMBL" id="CM026428">
    <property type="protein sequence ID" value="KAG0566770.1"/>
    <property type="molecule type" value="Genomic_DNA"/>
</dbReference>
<dbReference type="GO" id="GO:0005634">
    <property type="term" value="C:nucleus"/>
    <property type="evidence" value="ECO:0007669"/>
    <property type="project" value="UniProtKB-SubCell"/>
</dbReference>
<dbReference type="GO" id="GO:0003676">
    <property type="term" value="F:nucleic acid binding"/>
    <property type="evidence" value="ECO:0007669"/>
    <property type="project" value="InterPro"/>
</dbReference>
<dbReference type="SMART" id="SM00479">
    <property type="entry name" value="EXOIII"/>
    <property type="match status" value="1"/>
</dbReference>
<dbReference type="Pfam" id="PF00929">
    <property type="entry name" value="RNase_T"/>
    <property type="match status" value="1"/>
</dbReference>
<gene>
    <name evidence="10" type="ORF">KC19_7G086300</name>
</gene>
<dbReference type="Proteomes" id="UP000822688">
    <property type="component" value="Chromosome 7"/>
</dbReference>
<evidence type="ECO:0000259" key="9">
    <source>
        <dbReference type="PROSITE" id="PS50157"/>
    </source>
</evidence>
<keyword evidence="8" id="KW-0863">Zinc-finger</keyword>
<dbReference type="CDD" id="cd06144">
    <property type="entry name" value="REX4_like"/>
    <property type="match status" value="1"/>
</dbReference>
<dbReference type="GO" id="GO:0006364">
    <property type="term" value="P:rRNA processing"/>
    <property type="evidence" value="ECO:0007669"/>
    <property type="project" value="InterPro"/>
</dbReference>
<accession>A0A8T0H691</accession>
<evidence type="ECO:0000256" key="6">
    <source>
        <dbReference type="ARBA" id="ARBA00022839"/>
    </source>
</evidence>
<dbReference type="InterPro" id="IPR047021">
    <property type="entry name" value="REXO1/3/4-like"/>
</dbReference>
<evidence type="ECO:0000256" key="5">
    <source>
        <dbReference type="ARBA" id="ARBA00022801"/>
    </source>
</evidence>
<evidence type="ECO:0000256" key="1">
    <source>
        <dbReference type="ARBA" id="ARBA00004123"/>
    </source>
</evidence>
<keyword evidence="7" id="KW-0539">Nucleus</keyword>
<dbReference type="PANTHER" id="PTHR12801:SF123">
    <property type="entry name" value="RNA EXONUCLEASE 4"/>
    <property type="match status" value="1"/>
</dbReference>
<dbReference type="GO" id="GO:0008270">
    <property type="term" value="F:zinc ion binding"/>
    <property type="evidence" value="ECO:0007669"/>
    <property type="project" value="UniProtKB-KW"/>
</dbReference>
<keyword evidence="11" id="KW-1185">Reference proteome</keyword>
<keyword evidence="4" id="KW-0540">Nuclease</keyword>
<dbReference type="InterPro" id="IPR013520">
    <property type="entry name" value="Ribonucl_H"/>
</dbReference>
<dbReference type="InterPro" id="IPR012337">
    <property type="entry name" value="RNaseH-like_sf"/>
</dbReference>